<dbReference type="GO" id="GO:0005741">
    <property type="term" value="C:mitochondrial outer membrane"/>
    <property type="evidence" value="ECO:0007669"/>
    <property type="project" value="UniProtKB-SubCell"/>
</dbReference>
<evidence type="ECO:0000256" key="5">
    <source>
        <dbReference type="ARBA" id="ARBA00022787"/>
    </source>
</evidence>
<dbReference type="GO" id="GO:0005777">
    <property type="term" value="C:peroxisome"/>
    <property type="evidence" value="ECO:0007669"/>
    <property type="project" value="UniProtKB-ARBA"/>
</dbReference>
<evidence type="ECO:0000256" key="12">
    <source>
        <dbReference type="SAM" id="MobiDB-lite"/>
    </source>
</evidence>
<dbReference type="FunFam" id="3.40.50.300:FF:000383">
    <property type="entry name" value="Dynamin-like gtpase dnm1"/>
    <property type="match status" value="1"/>
</dbReference>
<proteinExistence type="inferred from homology"/>
<keyword evidence="4 11" id="KW-0547">Nucleotide-binding</keyword>
<dbReference type="Gene3D" id="3.40.50.300">
    <property type="entry name" value="P-loop containing nucleotide triphosphate hydrolases"/>
    <property type="match status" value="1"/>
</dbReference>
<comment type="catalytic activity">
    <reaction evidence="10">
        <text>GTP + H2O = GDP + phosphate + H(+)</text>
        <dbReference type="Rhea" id="RHEA:19669"/>
        <dbReference type="ChEBI" id="CHEBI:15377"/>
        <dbReference type="ChEBI" id="CHEBI:15378"/>
        <dbReference type="ChEBI" id="CHEBI:37565"/>
        <dbReference type="ChEBI" id="CHEBI:43474"/>
        <dbReference type="ChEBI" id="CHEBI:58189"/>
        <dbReference type="EC" id="3.6.5.5"/>
    </reaction>
</comment>
<dbReference type="GO" id="GO:0005829">
    <property type="term" value="C:cytosol"/>
    <property type="evidence" value="ECO:0007669"/>
    <property type="project" value="UniProtKB-ARBA"/>
</dbReference>
<dbReference type="InterPro" id="IPR000375">
    <property type="entry name" value="Dynamin_stalk"/>
</dbReference>
<feature type="region of interest" description="Disordered" evidence="12">
    <location>
        <begin position="526"/>
        <end position="567"/>
    </location>
</feature>
<dbReference type="CDD" id="cd08771">
    <property type="entry name" value="DLP_1"/>
    <property type="match status" value="1"/>
</dbReference>
<keyword evidence="9" id="KW-0472">Membrane</keyword>
<dbReference type="InterPro" id="IPR030381">
    <property type="entry name" value="G_DYNAMIN_dom"/>
</dbReference>
<dbReference type="InterPro" id="IPR027417">
    <property type="entry name" value="P-loop_NTPase"/>
</dbReference>
<dbReference type="GO" id="GO:0030001">
    <property type="term" value="P:metal ion transport"/>
    <property type="evidence" value="ECO:0007669"/>
    <property type="project" value="UniProtKB-ARBA"/>
</dbReference>
<dbReference type="GO" id="GO:0005874">
    <property type="term" value="C:microtubule"/>
    <property type="evidence" value="ECO:0007669"/>
    <property type="project" value="TreeGrafter"/>
</dbReference>
<keyword evidence="3" id="KW-0597">Phosphoprotein</keyword>
<keyword evidence="6" id="KW-0378">Hydrolase</keyword>
<dbReference type="PROSITE" id="PS51388">
    <property type="entry name" value="GED"/>
    <property type="match status" value="1"/>
</dbReference>
<evidence type="ECO:0000256" key="4">
    <source>
        <dbReference type="ARBA" id="ARBA00022741"/>
    </source>
</evidence>
<dbReference type="SMART" id="SM00302">
    <property type="entry name" value="GED"/>
    <property type="match status" value="1"/>
</dbReference>
<comment type="caution">
    <text evidence="15">The sequence shown here is derived from an EMBL/GenBank/DDBJ whole genome shotgun (WGS) entry which is preliminary data.</text>
</comment>
<dbReference type="SUPFAM" id="SSF52540">
    <property type="entry name" value="P-loop containing nucleoside triphosphate hydrolases"/>
    <property type="match status" value="1"/>
</dbReference>
<dbReference type="InterPro" id="IPR003130">
    <property type="entry name" value="GED"/>
</dbReference>
<dbReference type="PROSITE" id="PS51718">
    <property type="entry name" value="G_DYNAMIN_2"/>
    <property type="match status" value="1"/>
</dbReference>
<evidence type="ECO:0000256" key="1">
    <source>
        <dbReference type="ARBA" id="ARBA00004450"/>
    </source>
</evidence>
<evidence type="ECO:0000313" key="15">
    <source>
        <dbReference type="EMBL" id="PKS11840.1"/>
    </source>
</evidence>
<dbReference type="InterPro" id="IPR045063">
    <property type="entry name" value="Dynamin_N"/>
</dbReference>
<dbReference type="FunFam" id="1.20.120.1240:FF:000002">
    <property type="entry name" value="Dynamin-1-like protein isoform 1"/>
    <property type="match status" value="1"/>
</dbReference>
<keyword evidence="5" id="KW-1000">Mitochondrion outer membrane</keyword>
<dbReference type="GO" id="GO:0003924">
    <property type="term" value="F:GTPase activity"/>
    <property type="evidence" value="ECO:0007669"/>
    <property type="project" value="InterPro"/>
</dbReference>
<evidence type="ECO:0000256" key="6">
    <source>
        <dbReference type="ARBA" id="ARBA00022801"/>
    </source>
</evidence>
<dbReference type="GO" id="GO:0006897">
    <property type="term" value="P:endocytosis"/>
    <property type="evidence" value="ECO:0007669"/>
    <property type="project" value="TreeGrafter"/>
</dbReference>
<dbReference type="Pfam" id="PF02212">
    <property type="entry name" value="GED"/>
    <property type="match status" value="1"/>
</dbReference>
<feature type="domain" description="GED" evidence="13">
    <location>
        <begin position="712"/>
        <end position="799"/>
    </location>
</feature>
<dbReference type="Gene3D" id="1.20.120.1240">
    <property type="entry name" value="Dynamin, middle domain"/>
    <property type="match status" value="2"/>
</dbReference>
<evidence type="ECO:0000256" key="8">
    <source>
        <dbReference type="ARBA" id="ARBA00023134"/>
    </source>
</evidence>
<evidence type="ECO:0000313" key="16">
    <source>
        <dbReference type="Proteomes" id="UP000233524"/>
    </source>
</evidence>
<feature type="compositionally biased region" description="Basic and acidic residues" evidence="12">
    <location>
        <begin position="528"/>
        <end position="551"/>
    </location>
</feature>
<evidence type="ECO:0000256" key="3">
    <source>
        <dbReference type="ARBA" id="ARBA00022553"/>
    </source>
</evidence>
<evidence type="ECO:0000256" key="2">
    <source>
        <dbReference type="ARBA" id="ARBA00011980"/>
    </source>
</evidence>
<dbReference type="PRINTS" id="PR00195">
    <property type="entry name" value="DYNAMIN"/>
</dbReference>
<dbReference type="GO" id="GO:0016559">
    <property type="term" value="P:peroxisome fission"/>
    <property type="evidence" value="ECO:0007669"/>
    <property type="project" value="TreeGrafter"/>
</dbReference>
<dbReference type="InterPro" id="IPR001401">
    <property type="entry name" value="Dynamin_GTPase"/>
</dbReference>
<evidence type="ECO:0000259" key="14">
    <source>
        <dbReference type="PROSITE" id="PS51718"/>
    </source>
</evidence>
<dbReference type="AlphaFoldDB" id="A0A2N3NHD1"/>
<dbReference type="PANTHER" id="PTHR11566:SF235">
    <property type="entry name" value="DYNAMIN-RELATED PROTEIN DNM1"/>
    <property type="match status" value="1"/>
</dbReference>
<evidence type="ECO:0000256" key="11">
    <source>
        <dbReference type="RuleBase" id="RU003932"/>
    </source>
</evidence>
<keyword evidence="7" id="KW-0496">Mitochondrion</keyword>
<dbReference type="InterPro" id="IPR020850">
    <property type="entry name" value="GED_dom"/>
</dbReference>
<sequence>MAALGEDLLGIVNKLQDLVFNTIGSDSLDLPQIVVVGSQSAGKSSVLENIVGRDFLPRGSGIVTRRPLILQLINVPEDESRPEPPEDPYRSPSAARRCEWAEFHHIPNRRFTDFGDVKREIENETSRVAGTNKGINRQPINLKIYSPHVLNLTLVDLPGLTKVPIGDQPTDIEKQTRNLISEYIAKPNSIILAVSPANVDIVNSEALKLARHVDPLGRRTIGVLTKVDLMDHGTNALDILSGRVYPLKLGFIGVVNRSQQDIQGNKPMEEALKAESEFFRHHPAYRNIANRCGTQFLAKTLNTTLMAHIRERLPDIKARLNTLMGQTQQELASYGDMHFSGKEHRGSLILQLMTRFATSFISSIDGTSTDISTKELCGGARIYYIFNSVFGSSLESIDPTSNLSALDIRTAIRNSTGPRPSLFVPEMAFDLLVKPQIKLLEIPSQRCVELVYEELIKICHTCGSTELSRFPRLQAKLIEVVSDLLRERLGPASSYVESLIAIQRAYINTNHPNFLGAAAAMGQVVTSRQEKERKRLVQEERERREKRRLKELGTNGADTAEDDEDTAVADRADVANLKKPQARGLRSMSPSVRENAGAVGITSAVNGHRSSSPSRFNSQSLGNTRDSFLTYFFGKDGVAQQPPSNAIATRHVSQNSEPSISQSIRRPEDKSIMRQLRDEDSENIKHSRFGDVGSPASSGVEPALTDREAMETDLIRALISSYFNIVRESIADQVPKAVMHLLVNHCKDVVQNRLVSELYKESLFEELLYEDDGVKKEREKCERLLQTYREAAKIIGEVL</sequence>
<evidence type="ECO:0000259" key="13">
    <source>
        <dbReference type="PROSITE" id="PS51388"/>
    </source>
</evidence>
<dbReference type="STRING" id="41688.A0A2N3NHD1"/>
<dbReference type="PANTHER" id="PTHR11566">
    <property type="entry name" value="DYNAMIN"/>
    <property type="match status" value="1"/>
</dbReference>
<keyword evidence="8 11" id="KW-0342">GTP-binding</keyword>
<keyword evidence="16" id="KW-1185">Reference proteome</keyword>
<dbReference type="OrthoDB" id="5061070at2759"/>
<name>A0A2N3NHD1_9PEZI</name>
<dbReference type="GO" id="GO:0005525">
    <property type="term" value="F:GTP binding"/>
    <property type="evidence" value="ECO:0007669"/>
    <property type="project" value="UniProtKB-KW"/>
</dbReference>
<dbReference type="GO" id="GO:0042802">
    <property type="term" value="F:identical protein binding"/>
    <property type="evidence" value="ECO:0007669"/>
    <property type="project" value="UniProtKB-ARBA"/>
</dbReference>
<dbReference type="Pfam" id="PF01031">
    <property type="entry name" value="Dynamin_M"/>
    <property type="match status" value="1"/>
</dbReference>
<dbReference type="GO" id="GO:0000266">
    <property type="term" value="P:mitochondrial fission"/>
    <property type="evidence" value="ECO:0007669"/>
    <property type="project" value="TreeGrafter"/>
</dbReference>
<dbReference type="FunFam" id="1.20.120.1240:FF:000022">
    <property type="entry name" value="Dynamin-like GTPase Dnm1"/>
    <property type="match status" value="1"/>
</dbReference>
<feature type="domain" description="Dynamin-type G" evidence="14">
    <location>
        <begin position="27"/>
        <end position="314"/>
    </location>
</feature>
<dbReference type="Proteomes" id="UP000233524">
    <property type="component" value="Unassembled WGS sequence"/>
</dbReference>
<dbReference type="EMBL" id="NLAX01000004">
    <property type="protein sequence ID" value="PKS11840.1"/>
    <property type="molecule type" value="Genomic_DNA"/>
</dbReference>
<gene>
    <name evidence="15" type="ORF">jhhlp_001134</name>
</gene>
<dbReference type="InterPro" id="IPR022812">
    <property type="entry name" value="Dynamin"/>
</dbReference>
<dbReference type="InterPro" id="IPR019762">
    <property type="entry name" value="Dynamin_GTPase_CS"/>
</dbReference>
<comment type="subcellular location">
    <subcellularLocation>
        <location evidence="1">Mitochondrion outer membrane</location>
        <topology evidence="1">Peripheral membrane protein</topology>
    </subcellularLocation>
</comment>
<comment type="similarity">
    <text evidence="11">Belongs to the TRAFAC class dynamin-like GTPase superfamily. Dynamin/Fzo/YdjA family.</text>
</comment>
<dbReference type="GO" id="GO:0008017">
    <property type="term" value="F:microtubule binding"/>
    <property type="evidence" value="ECO:0007669"/>
    <property type="project" value="TreeGrafter"/>
</dbReference>
<evidence type="ECO:0000256" key="10">
    <source>
        <dbReference type="ARBA" id="ARBA00048040"/>
    </source>
</evidence>
<dbReference type="InParanoid" id="A0A2N3NHD1"/>
<dbReference type="FunCoup" id="A0A2N3NHD1">
    <property type="interactions" value="1290"/>
</dbReference>
<dbReference type="GO" id="GO:0048312">
    <property type="term" value="P:intracellular distribution of mitochondria"/>
    <property type="evidence" value="ECO:0007669"/>
    <property type="project" value="TreeGrafter"/>
</dbReference>
<organism evidence="15 16">
    <name type="scientific">Lomentospora prolificans</name>
    <dbReference type="NCBI Taxonomy" id="41688"/>
    <lineage>
        <taxon>Eukaryota</taxon>
        <taxon>Fungi</taxon>
        <taxon>Dikarya</taxon>
        <taxon>Ascomycota</taxon>
        <taxon>Pezizomycotina</taxon>
        <taxon>Sordariomycetes</taxon>
        <taxon>Hypocreomycetidae</taxon>
        <taxon>Microascales</taxon>
        <taxon>Microascaceae</taxon>
        <taxon>Lomentospora</taxon>
    </lineage>
</organism>
<evidence type="ECO:0000256" key="7">
    <source>
        <dbReference type="ARBA" id="ARBA00023128"/>
    </source>
</evidence>
<dbReference type="PROSITE" id="PS00410">
    <property type="entry name" value="G_DYNAMIN_1"/>
    <property type="match status" value="1"/>
</dbReference>
<protein>
    <recommendedName>
        <fullName evidence="2">dynamin GTPase</fullName>
        <ecNumber evidence="2">3.6.5.5</ecNumber>
    </recommendedName>
</protein>
<dbReference type="Pfam" id="PF00350">
    <property type="entry name" value="Dynamin_N"/>
    <property type="match status" value="1"/>
</dbReference>
<dbReference type="VEuPathDB" id="FungiDB:jhhlp_001134"/>
<evidence type="ECO:0000256" key="9">
    <source>
        <dbReference type="ARBA" id="ARBA00023136"/>
    </source>
</evidence>
<dbReference type="SMART" id="SM00053">
    <property type="entry name" value="DYNc"/>
    <property type="match status" value="1"/>
</dbReference>
<dbReference type="EC" id="3.6.5.5" evidence="2"/>
<accession>A0A2N3NHD1</accession>
<reference evidence="15 16" key="1">
    <citation type="journal article" date="2017" name="G3 (Bethesda)">
        <title>First Draft Genome Sequence of the Pathogenic Fungus Lomentospora prolificans (Formerly Scedosporium prolificans).</title>
        <authorList>
            <person name="Luo R."/>
            <person name="Zimin A."/>
            <person name="Workman R."/>
            <person name="Fan Y."/>
            <person name="Pertea G."/>
            <person name="Grossman N."/>
            <person name="Wear M.P."/>
            <person name="Jia B."/>
            <person name="Miller H."/>
            <person name="Casadevall A."/>
            <person name="Timp W."/>
            <person name="Zhang S.X."/>
            <person name="Salzberg S.L."/>
        </authorList>
    </citation>
    <scope>NUCLEOTIDE SEQUENCE [LARGE SCALE GENOMIC DNA]</scope>
    <source>
        <strain evidence="15 16">JHH-5317</strain>
    </source>
</reference>